<evidence type="ECO:0000256" key="8">
    <source>
        <dbReference type="ARBA" id="ARBA00023136"/>
    </source>
</evidence>
<dbReference type="InterPro" id="IPR050562">
    <property type="entry name" value="FAD_mOase_fung"/>
</dbReference>
<dbReference type="GO" id="GO:0071949">
    <property type="term" value="F:FAD binding"/>
    <property type="evidence" value="ECO:0007669"/>
    <property type="project" value="InterPro"/>
</dbReference>
<protein>
    <submittedName>
        <fullName evidence="11">Monooxygenase FAD-binding</fullName>
    </submittedName>
</protein>
<keyword evidence="6 9" id="KW-1133">Transmembrane helix</keyword>
<accession>A0A9W9VTN1</accession>
<dbReference type="PANTHER" id="PTHR47356:SF2">
    <property type="entry name" value="FAD-BINDING DOMAIN-CONTAINING PROTEIN-RELATED"/>
    <property type="match status" value="1"/>
</dbReference>
<evidence type="ECO:0000259" key="10">
    <source>
        <dbReference type="Pfam" id="PF01494"/>
    </source>
</evidence>
<comment type="similarity">
    <text evidence="2">Belongs to the paxM FAD-dependent monooxygenase family.</text>
</comment>
<proteinExistence type="inferred from homology"/>
<dbReference type="GO" id="GO:0016020">
    <property type="term" value="C:membrane"/>
    <property type="evidence" value="ECO:0007669"/>
    <property type="project" value="UniProtKB-SubCell"/>
</dbReference>
<keyword evidence="5" id="KW-0274">FAD</keyword>
<evidence type="ECO:0000313" key="12">
    <source>
        <dbReference type="Proteomes" id="UP001147782"/>
    </source>
</evidence>
<sequence length="480" mass="53573">MSAMGNPKPKVIIVGGSIAGLTLAHCLSRAGIDHIVLEKRTEIAPQEGAFIGVWPNGAHVLQQLGLYESLEALTAPVNRMHISYPDGFSFSSLLPRGIQERLNYPIVSLDRKKVLEILYEHYPDKSKIITNKKVLEVQLSSEEATVVTDGGQKYHGSLIVGADGVHSRIRSEMWRLADTMSPGLITPKEKTPHIMAATSILGLTIEYACVFGISLPIPGLRSGEHINRYGDKFCVITFHGKGDRVFWFIIQKLDRVYAYPNAPRFSPKDAASLCAKLSDVKLLGDITVGDLWKARQVASMTALEEGMFETWHFNRIVLLGDSTHKMAPNIGQGANTAIEDVAVLSSLLNHVIKNCEGQNPSNHAIEKMLQEYQRLRFGRVKNTCSRAKFGARFHTRDNWLKAWIGRYIFPRLDRLAESQASNALTGGGTVDFLPIPERSKLLSRGSHVRKPTQRLWAMIWALCIAVFLFFPFTRHFLLFS</sequence>
<evidence type="ECO:0000256" key="6">
    <source>
        <dbReference type="ARBA" id="ARBA00022989"/>
    </source>
</evidence>
<comment type="caution">
    <text evidence="11">The sequence shown here is derived from an EMBL/GenBank/DDBJ whole genome shotgun (WGS) entry which is preliminary data.</text>
</comment>
<reference evidence="11" key="1">
    <citation type="submission" date="2022-11" db="EMBL/GenBank/DDBJ databases">
        <authorList>
            <person name="Petersen C."/>
        </authorList>
    </citation>
    <scope>NUCLEOTIDE SEQUENCE</scope>
    <source>
        <strain evidence="11">IBT 29864</strain>
    </source>
</reference>
<dbReference type="SUPFAM" id="SSF51905">
    <property type="entry name" value="FAD/NAD(P)-binding domain"/>
    <property type="match status" value="1"/>
</dbReference>
<dbReference type="GO" id="GO:0004497">
    <property type="term" value="F:monooxygenase activity"/>
    <property type="evidence" value="ECO:0007669"/>
    <property type="project" value="UniProtKB-KW"/>
</dbReference>
<keyword evidence="11" id="KW-0503">Monooxygenase</keyword>
<dbReference type="GeneID" id="81432166"/>
<dbReference type="AlphaFoldDB" id="A0A9W9VTN1"/>
<dbReference type="RefSeq" id="XP_056559718.1">
    <property type="nucleotide sequence ID" value="XM_056692989.1"/>
</dbReference>
<evidence type="ECO:0000256" key="3">
    <source>
        <dbReference type="ARBA" id="ARBA00022630"/>
    </source>
</evidence>
<dbReference type="Proteomes" id="UP001147782">
    <property type="component" value="Unassembled WGS sequence"/>
</dbReference>
<evidence type="ECO:0000256" key="2">
    <source>
        <dbReference type="ARBA" id="ARBA00007992"/>
    </source>
</evidence>
<dbReference type="PANTHER" id="PTHR47356">
    <property type="entry name" value="FAD-DEPENDENT MONOOXYGENASE ASQG-RELATED"/>
    <property type="match status" value="1"/>
</dbReference>
<feature type="domain" description="FAD-binding" evidence="10">
    <location>
        <begin position="10"/>
        <end position="172"/>
    </location>
</feature>
<keyword evidence="3" id="KW-0285">Flavoprotein</keyword>
<dbReference type="Pfam" id="PF01494">
    <property type="entry name" value="FAD_binding_3"/>
    <property type="match status" value="2"/>
</dbReference>
<feature type="transmembrane region" description="Helical" evidence="9">
    <location>
        <begin position="455"/>
        <end position="477"/>
    </location>
</feature>
<feature type="domain" description="FAD-binding" evidence="10">
    <location>
        <begin position="303"/>
        <end position="354"/>
    </location>
</feature>
<dbReference type="InterPro" id="IPR002938">
    <property type="entry name" value="FAD-bd"/>
</dbReference>
<evidence type="ECO:0000313" key="11">
    <source>
        <dbReference type="EMBL" id="KAJ5388990.1"/>
    </source>
</evidence>
<name>A0A9W9VTN1_9EURO</name>
<keyword evidence="8 9" id="KW-0472">Membrane</keyword>
<evidence type="ECO:0000256" key="7">
    <source>
        <dbReference type="ARBA" id="ARBA00023002"/>
    </source>
</evidence>
<evidence type="ECO:0000256" key="1">
    <source>
        <dbReference type="ARBA" id="ARBA00004370"/>
    </source>
</evidence>
<dbReference type="Gene3D" id="3.50.50.60">
    <property type="entry name" value="FAD/NAD(P)-binding domain"/>
    <property type="match status" value="1"/>
</dbReference>
<dbReference type="OrthoDB" id="10029326at2759"/>
<evidence type="ECO:0000256" key="9">
    <source>
        <dbReference type="SAM" id="Phobius"/>
    </source>
</evidence>
<feature type="non-terminal residue" evidence="11">
    <location>
        <position position="1"/>
    </location>
</feature>
<dbReference type="EMBL" id="JAPZBS010000001">
    <property type="protein sequence ID" value="KAJ5388990.1"/>
    <property type="molecule type" value="Genomic_DNA"/>
</dbReference>
<evidence type="ECO:0000256" key="5">
    <source>
        <dbReference type="ARBA" id="ARBA00022827"/>
    </source>
</evidence>
<reference evidence="11" key="2">
    <citation type="journal article" date="2023" name="IMA Fungus">
        <title>Comparative genomic study of the Penicillium genus elucidates a diverse pangenome and 15 lateral gene transfer events.</title>
        <authorList>
            <person name="Petersen C."/>
            <person name="Sorensen T."/>
            <person name="Nielsen M.R."/>
            <person name="Sondergaard T.E."/>
            <person name="Sorensen J.L."/>
            <person name="Fitzpatrick D.A."/>
            <person name="Frisvad J.C."/>
            <person name="Nielsen K.L."/>
        </authorList>
    </citation>
    <scope>NUCLEOTIDE SEQUENCE</scope>
    <source>
        <strain evidence="11">IBT 29864</strain>
    </source>
</reference>
<evidence type="ECO:0000256" key="4">
    <source>
        <dbReference type="ARBA" id="ARBA00022692"/>
    </source>
</evidence>
<keyword evidence="4 9" id="KW-0812">Transmembrane</keyword>
<comment type="subcellular location">
    <subcellularLocation>
        <location evidence="1">Membrane</location>
    </subcellularLocation>
</comment>
<keyword evidence="7" id="KW-0560">Oxidoreductase</keyword>
<keyword evidence="12" id="KW-1185">Reference proteome</keyword>
<dbReference type="PRINTS" id="PR00420">
    <property type="entry name" value="RNGMNOXGNASE"/>
</dbReference>
<organism evidence="11 12">
    <name type="scientific">Penicillium cataractarum</name>
    <dbReference type="NCBI Taxonomy" id="2100454"/>
    <lineage>
        <taxon>Eukaryota</taxon>
        <taxon>Fungi</taxon>
        <taxon>Dikarya</taxon>
        <taxon>Ascomycota</taxon>
        <taxon>Pezizomycotina</taxon>
        <taxon>Eurotiomycetes</taxon>
        <taxon>Eurotiomycetidae</taxon>
        <taxon>Eurotiales</taxon>
        <taxon>Aspergillaceae</taxon>
        <taxon>Penicillium</taxon>
    </lineage>
</organism>
<gene>
    <name evidence="11" type="ORF">N7496_000058</name>
</gene>
<dbReference type="InterPro" id="IPR036188">
    <property type="entry name" value="FAD/NAD-bd_sf"/>
</dbReference>